<evidence type="ECO:0000256" key="4">
    <source>
        <dbReference type="ARBA" id="ARBA00023015"/>
    </source>
</evidence>
<evidence type="ECO:0000256" key="2">
    <source>
        <dbReference type="ARBA" id="ARBA00022814"/>
    </source>
</evidence>
<gene>
    <name evidence="6 8" type="primary">nusB</name>
    <name evidence="8" type="ORF">PYS61_06550</name>
</gene>
<dbReference type="RefSeq" id="WP_315568089.1">
    <property type="nucleotide sequence ID" value="NZ_CP118866.1"/>
</dbReference>
<sequence length="174" mass="19977">MSLRYVREMSFQLLYQFEFQSDHIEAQSAAFLDLAQAGELAMQQLYDIKWDVAEQEESVRIAQAVNAKKQELDAVYEPHLIGWKISRLPKIDKVILRLAVYELLYRREVPVSVVLNEAVELIKSYSDLKSKAYVNAVLGNVVKAHIKEIAQLRAIPEAEITDTLSYKYAENEEA</sequence>
<organism evidence="8 9">
    <name type="scientific">Amygdalobacter indicium</name>
    <dbReference type="NCBI Taxonomy" id="3029272"/>
    <lineage>
        <taxon>Bacteria</taxon>
        <taxon>Bacillati</taxon>
        <taxon>Bacillota</taxon>
        <taxon>Clostridia</taxon>
        <taxon>Eubacteriales</taxon>
        <taxon>Oscillospiraceae</taxon>
        <taxon>Amygdalobacter</taxon>
    </lineage>
</organism>
<keyword evidence="3 6" id="KW-0694">RNA-binding</keyword>
<dbReference type="EMBL" id="CP118868">
    <property type="protein sequence ID" value="WEG35570.1"/>
    <property type="molecule type" value="Genomic_DNA"/>
</dbReference>
<dbReference type="Gene3D" id="1.10.940.10">
    <property type="entry name" value="NusB-like"/>
    <property type="match status" value="1"/>
</dbReference>
<evidence type="ECO:0000256" key="6">
    <source>
        <dbReference type="HAMAP-Rule" id="MF_00073"/>
    </source>
</evidence>
<evidence type="ECO:0000313" key="9">
    <source>
        <dbReference type="Proteomes" id="UP001220478"/>
    </source>
</evidence>
<reference evidence="8 9" key="1">
    <citation type="submission" date="2023-02" db="EMBL/GenBank/DDBJ databases">
        <title>Novel Oscillospiraceae bacterial genomes.</title>
        <authorList>
            <person name="Srinivasan S."/>
            <person name="Austin M.N."/>
            <person name="Fiedler T.L."/>
            <person name="Strenk S.M."/>
            <person name="Agnew K.J."/>
            <person name="Nagana Gowda G.A."/>
            <person name="Raftery D."/>
            <person name="Beamer M.A."/>
            <person name="Achilles S.L."/>
            <person name="Wiesenfeld H.C."/>
            <person name="Fredricks D.N."/>
            <person name="Hillier S.L."/>
        </authorList>
    </citation>
    <scope>NUCLEOTIDE SEQUENCE [LARGE SCALE GENOMIC DNA]</scope>
    <source>
        <strain evidence="8 9">CHIC02 1186E3-8</strain>
    </source>
</reference>
<comment type="similarity">
    <text evidence="1 6">Belongs to the NusB family.</text>
</comment>
<keyword evidence="9" id="KW-1185">Reference proteome</keyword>
<dbReference type="Pfam" id="PF01029">
    <property type="entry name" value="NusB"/>
    <property type="match status" value="1"/>
</dbReference>
<dbReference type="SUPFAM" id="SSF48013">
    <property type="entry name" value="NusB-like"/>
    <property type="match status" value="1"/>
</dbReference>
<evidence type="ECO:0000256" key="5">
    <source>
        <dbReference type="ARBA" id="ARBA00023163"/>
    </source>
</evidence>
<keyword evidence="4 6" id="KW-0805">Transcription regulation</keyword>
<evidence type="ECO:0000259" key="7">
    <source>
        <dbReference type="Pfam" id="PF01029"/>
    </source>
</evidence>
<protein>
    <recommendedName>
        <fullName evidence="6">Transcription antitermination protein NusB</fullName>
    </recommendedName>
    <alternativeName>
        <fullName evidence="6">Antitermination factor NusB</fullName>
    </alternativeName>
</protein>
<keyword evidence="5 6" id="KW-0804">Transcription</keyword>
<evidence type="ECO:0000313" key="8">
    <source>
        <dbReference type="EMBL" id="WEG35570.1"/>
    </source>
</evidence>
<accession>A0ABY8C9P7</accession>
<keyword evidence="2 6" id="KW-0889">Transcription antitermination</keyword>
<dbReference type="InterPro" id="IPR035926">
    <property type="entry name" value="NusB-like_sf"/>
</dbReference>
<comment type="function">
    <text evidence="6">Involved in transcription antitermination. Required for transcription of ribosomal RNA (rRNA) genes. Binds specifically to the boxA antiterminator sequence of the ribosomal RNA (rrn) operons.</text>
</comment>
<dbReference type="HAMAP" id="MF_00073">
    <property type="entry name" value="NusB"/>
    <property type="match status" value="1"/>
</dbReference>
<evidence type="ECO:0000256" key="3">
    <source>
        <dbReference type="ARBA" id="ARBA00022884"/>
    </source>
</evidence>
<dbReference type="InterPro" id="IPR011605">
    <property type="entry name" value="NusB_fam"/>
</dbReference>
<dbReference type="Proteomes" id="UP001220478">
    <property type="component" value="Chromosome"/>
</dbReference>
<feature type="domain" description="NusB/RsmB/TIM44" evidence="7">
    <location>
        <begin position="6"/>
        <end position="143"/>
    </location>
</feature>
<evidence type="ECO:0000256" key="1">
    <source>
        <dbReference type="ARBA" id="ARBA00005952"/>
    </source>
</evidence>
<dbReference type="PANTHER" id="PTHR11078">
    <property type="entry name" value="N UTILIZATION SUBSTANCE PROTEIN B-RELATED"/>
    <property type="match status" value="1"/>
</dbReference>
<proteinExistence type="inferred from homology"/>
<name>A0ABY8C9P7_9FIRM</name>
<dbReference type="InterPro" id="IPR006027">
    <property type="entry name" value="NusB_RsmB_TIM44"/>
</dbReference>
<dbReference type="PANTHER" id="PTHR11078:SF3">
    <property type="entry name" value="ANTITERMINATION NUSB DOMAIN-CONTAINING PROTEIN"/>
    <property type="match status" value="1"/>
</dbReference>
<dbReference type="NCBIfam" id="TIGR01951">
    <property type="entry name" value="nusB"/>
    <property type="match status" value="1"/>
</dbReference>